<comment type="caution">
    <text evidence="1">The sequence shown here is derived from an EMBL/GenBank/DDBJ whole genome shotgun (WGS) entry which is preliminary data.</text>
</comment>
<evidence type="ECO:0000313" key="1">
    <source>
        <dbReference type="EMBL" id="MBB3955086.1"/>
    </source>
</evidence>
<keyword evidence="2" id="KW-1185">Reference proteome</keyword>
<reference evidence="1 2" key="1">
    <citation type="submission" date="2020-08" db="EMBL/GenBank/DDBJ databases">
        <title>Genomic Encyclopedia of Type Strains, Phase IV (KMG-IV): sequencing the most valuable type-strain genomes for metagenomic binning, comparative biology and taxonomic classification.</title>
        <authorList>
            <person name="Goeker M."/>
        </authorList>
    </citation>
    <scope>NUCLEOTIDE SEQUENCE [LARGE SCALE GENOMIC DNA]</scope>
    <source>
        <strain evidence="1 2">DSM 27057</strain>
    </source>
</reference>
<accession>A0A7W6CLD5</accession>
<organism evidence="1 2">
    <name type="scientific">Novosphingobium sediminicola</name>
    <dbReference type="NCBI Taxonomy" id="563162"/>
    <lineage>
        <taxon>Bacteria</taxon>
        <taxon>Pseudomonadati</taxon>
        <taxon>Pseudomonadota</taxon>
        <taxon>Alphaproteobacteria</taxon>
        <taxon>Sphingomonadales</taxon>
        <taxon>Sphingomonadaceae</taxon>
        <taxon>Novosphingobium</taxon>
    </lineage>
</organism>
<evidence type="ECO:0008006" key="3">
    <source>
        <dbReference type="Google" id="ProtNLM"/>
    </source>
</evidence>
<dbReference type="RefSeq" id="WP_183625117.1">
    <property type="nucleotide sequence ID" value="NZ_JACIDX010000007.1"/>
</dbReference>
<proteinExistence type="predicted"/>
<sequence length="405" mass="43032">MKMHASRLVFCHVPKTAGSSVTRLLRDNWPGPHALDVYEQEDGQSDLAGAIRDCAMLAGHLSHASVLGAMQRAGLEAYKLTSLRNPVDHVLSQYYHIQAFAGAALAGDQRMQALKDAAAGMSLLEWMSGRARGLDGFDVLFDNPQIRMILNKKEGPVTLADAQEAIAVMGRFDGVILFERLGESVAAVMGALGLSGGVGLPRLMTNPAKGQSVLTLSRPELQAMMALTRYDAVLYDVISAHWCARMAAMEGMAAPVAPVESAAPVLLADVLRTSNAQRIEGGTVGDTIKMREDGLLLHPPHGREGALRISSADFLAQGQAGFSAELALEHAAAPDVELSMTIREGERVVAGFTTRVSSKAAVPIALHFAPIMGRCFVDLELRSLGSGGSNDYAGLMMKKAVFGGE</sequence>
<evidence type="ECO:0000313" key="2">
    <source>
        <dbReference type="Proteomes" id="UP000548867"/>
    </source>
</evidence>
<dbReference type="Gene3D" id="3.40.50.300">
    <property type="entry name" value="P-loop containing nucleotide triphosphate hydrolases"/>
    <property type="match status" value="1"/>
</dbReference>
<gene>
    <name evidence="1" type="ORF">GGR38_002038</name>
</gene>
<dbReference type="InterPro" id="IPR027417">
    <property type="entry name" value="P-loop_NTPase"/>
</dbReference>
<dbReference type="Proteomes" id="UP000548867">
    <property type="component" value="Unassembled WGS sequence"/>
</dbReference>
<dbReference type="SUPFAM" id="SSF52540">
    <property type="entry name" value="P-loop containing nucleoside triphosphate hydrolases"/>
    <property type="match status" value="1"/>
</dbReference>
<name>A0A7W6CLD5_9SPHN</name>
<dbReference type="AlphaFoldDB" id="A0A7W6CLD5"/>
<protein>
    <recommendedName>
        <fullName evidence="3">Sulfotransferase family protein</fullName>
    </recommendedName>
</protein>
<dbReference type="EMBL" id="JACIDX010000007">
    <property type="protein sequence ID" value="MBB3955086.1"/>
    <property type="molecule type" value="Genomic_DNA"/>
</dbReference>